<feature type="signal peptide" evidence="2">
    <location>
        <begin position="1"/>
        <end position="16"/>
    </location>
</feature>
<keyword evidence="4" id="KW-1185">Reference proteome</keyword>
<evidence type="ECO:0000256" key="2">
    <source>
        <dbReference type="SAM" id="SignalP"/>
    </source>
</evidence>
<comment type="caution">
    <text evidence="3">The sequence shown here is derived from an EMBL/GenBank/DDBJ whole genome shotgun (WGS) entry which is preliminary data.</text>
</comment>
<feature type="region of interest" description="Disordered" evidence="1">
    <location>
        <begin position="70"/>
        <end position="94"/>
    </location>
</feature>
<keyword evidence="2" id="KW-0732">Signal</keyword>
<organism evidence="3 4">
    <name type="scientific">Caenorhabditis bovis</name>
    <dbReference type="NCBI Taxonomy" id="2654633"/>
    <lineage>
        <taxon>Eukaryota</taxon>
        <taxon>Metazoa</taxon>
        <taxon>Ecdysozoa</taxon>
        <taxon>Nematoda</taxon>
        <taxon>Chromadorea</taxon>
        <taxon>Rhabditida</taxon>
        <taxon>Rhabditina</taxon>
        <taxon>Rhabditomorpha</taxon>
        <taxon>Rhabditoidea</taxon>
        <taxon>Rhabditidae</taxon>
        <taxon>Peloderinae</taxon>
        <taxon>Caenorhabditis</taxon>
    </lineage>
</organism>
<dbReference type="AlphaFoldDB" id="A0A8S1F8K3"/>
<gene>
    <name evidence="3" type="ORF">CBOVIS_LOCUS9205</name>
</gene>
<evidence type="ECO:0000313" key="3">
    <source>
        <dbReference type="EMBL" id="CAB3407248.1"/>
    </source>
</evidence>
<sequence length="240" mass="27004">MLLLVVSAAICSQVIAEPTLFMFPTNPQLHPPNLYPNMQIARGKVRDLPDSGVIYLNRIKPIADEFATVETSEADNERRSSLEKYGSSEERAPPRRFEASIQQNVEPARLETSTTTTTTVAPRPKPITPKIALKKTDELKKSHQKEMKNIITVTEEEELDRLLDELIEKKKPAPITPKIGRSGTRPKLISFDGTARVDGQFPARPSPVTVRLKQQKVFTSKRYASRDEGPDFDPWERLGS</sequence>
<name>A0A8S1F8K3_9PELO</name>
<dbReference type="EMBL" id="CADEPM010000006">
    <property type="protein sequence ID" value="CAB3407248.1"/>
    <property type="molecule type" value="Genomic_DNA"/>
</dbReference>
<accession>A0A8S1F8K3</accession>
<feature type="chain" id="PRO_5035877706" evidence="2">
    <location>
        <begin position="17"/>
        <end position="240"/>
    </location>
</feature>
<proteinExistence type="predicted"/>
<feature type="compositionally biased region" description="Basic and acidic residues" evidence="1">
    <location>
        <begin position="224"/>
        <end position="240"/>
    </location>
</feature>
<dbReference type="Proteomes" id="UP000494206">
    <property type="component" value="Unassembled WGS sequence"/>
</dbReference>
<feature type="compositionally biased region" description="Basic and acidic residues" evidence="1">
    <location>
        <begin position="75"/>
        <end position="94"/>
    </location>
</feature>
<reference evidence="3 4" key="1">
    <citation type="submission" date="2020-04" db="EMBL/GenBank/DDBJ databases">
        <authorList>
            <person name="Laetsch R D."/>
            <person name="Stevens L."/>
            <person name="Kumar S."/>
            <person name="Blaxter L. M."/>
        </authorList>
    </citation>
    <scope>NUCLEOTIDE SEQUENCE [LARGE SCALE GENOMIC DNA]</scope>
</reference>
<evidence type="ECO:0000313" key="4">
    <source>
        <dbReference type="Proteomes" id="UP000494206"/>
    </source>
</evidence>
<feature type="region of interest" description="Disordered" evidence="1">
    <location>
        <begin position="219"/>
        <end position="240"/>
    </location>
</feature>
<evidence type="ECO:0000256" key="1">
    <source>
        <dbReference type="SAM" id="MobiDB-lite"/>
    </source>
</evidence>
<dbReference type="OrthoDB" id="5849901at2759"/>
<protein>
    <submittedName>
        <fullName evidence="3">Uncharacterized protein</fullName>
    </submittedName>
</protein>